<feature type="signal peptide" evidence="1">
    <location>
        <begin position="1"/>
        <end position="15"/>
    </location>
</feature>
<dbReference type="SUPFAM" id="SSF64288">
    <property type="entry name" value="Chorismate lyase-like"/>
    <property type="match status" value="1"/>
</dbReference>
<comment type="caution">
    <text evidence="2">The sequence shown here is derived from an EMBL/GenBank/DDBJ whole genome shotgun (WGS) entry which is preliminary data.</text>
</comment>
<dbReference type="EMBL" id="JAESVB010000003">
    <property type="protein sequence ID" value="MCB8875526.1"/>
    <property type="molecule type" value="Genomic_DNA"/>
</dbReference>
<dbReference type="Proteomes" id="UP000708298">
    <property type="component" value="Unassembled WGS sequence"/>
</dbReference>
<dbReference type="RefSeq" id="WP_227321169.1">
    <property type="nucleotide sequence ID" value="NZ_JAESVB010000003.1"/>
</dbReference>
<reference evidence="2" key="1">
    <citation type="journal article" date="2021" name="Microorganisms">
        <title>Acidisoma silvae sp. nov. and Acidisomacellulosilytica sp. nov., Two Acidophilic Bacteria Isolated from Decaying Wood, Hydrolyzing Cellulose and Producing Poly-3-hydroxybutyrate.</title>
        <authorList>
            <person name="Mieszkin S."/>
            <person name="Pouder E."/>
            <person name="Uroz S."/>
            <person name="Simon-Colin C."/>
            <person name="Alain K."/>
        </authorList>
    </citation>
    <scope>NUCLEOTIDE SEQUENCE</scope>
    <source>
        <strain evidence="2">HW T2.11</strain>
    </source>
</reference>
<dbReference type="Gene3D" id="3.40.1410.10">
    <property type="entry name" value="Chorismate lyase-like"/>
    <property type="match status" value="1"/>
</dbReference>
<keyword evidence="1" id="KW-0732">Signal</keyword>
<reference evidence="2" key="2">
    <citation type="submission" date="2021-01" db="EMBL/GenBank/DDBJ databases">
        <authorList>
            <person name="Mieszkin S."/>
            <person name="Pouder E."/>
            <person name="Alain K."/>
        </authorList>
    </citation>
    <scope>NUCLEOTIDE SEQUENCE</scope>
    <source>
        <strain evidence="2">HW T2.11</strain>
    </source>
</reference>
<protein>
    <submittedName>
        <fullName evidence="2">Uncharacterized protein</fullName>
    </submittedName>
</protein>
<evidence type="ECO:0000313" key="2">
    <source>
        <dbReference type="EMBL" id="MCB8875526.1"/>
    </source>
</evidence>
<gene>
    <name evidence="2" type="ORF">ASILVAE211_10065</name>
</gene>
<proteinExistence type="predicted"/>
<keyword evidence="3" id="KW-1185">Reference proteome</keyword>
<name>A0A963YRG9_9PROT</name>
<dbReference type="AlphaFoldDB" id="A0A963YRG9"/>
<sequence length="208" mass="22810">MIVFGLCLSPAMAFADLSLTWPATQANRVEADHRLDRLQQALRQEPSATLVLTRWCADYHLAPVPKIVAQRVEGPPKDPPESVRHNLRLAPGEAVGYRRVQLFCGDLVLSDADNWYLPDRLTPAMNGLLDHTDTPFGLAVRSLHFRRQTISSEKLWYPAADPSGGSFAIPDHVLRNVGLLTTPDGQPISQVIENYTGAVLGRAPGSSP</sequence>
<evidence type="ECO:0000313" key="3">
    <source>
        <dbReference type="Proteomes" id="UP000708298"/>
    </source>
</evidence>
<dbReference type="InterPro" id="IPR028978">
    <property type="entry name" value="Chorismate_lyase_/UTRA_dom_sf"/>
</dbReference>
<evidence type="ECO:0000256" key="1">
    <source>
        <dbReference type="SAM" id="SignalP"/>
    </source>
</evidence>
<accession>A0A963YRG9</accession>
<feature type="chain" id="PRO_5036947968" evidence="1">
    <location>
        <begin position="16"/>
        <end position="208"/>
    </location>
</feature>
<organism evidence="2 3">
    <name type="scientific">Acidisoma silvae</name>
    <dbReference type="NCBI Taxonomy" id="2802396"/>
    <lineage>
        <taxon>Bacteria</taxon>
        <taxon>Pseudomonadati</taxon>
        <taxon>Pseudomonadota</taxon>
        <taxon>Alphaproteobacteria</taxon>
        <taxon>Acetobacterales</taxon>
        <taxon>Acidocellaceae</taxon>
        <taxon>Acidisoma</taxon>
    </lineage>
</organism>